<name>A0AAN8F5I9_9EURO</name>
<dbReference type="PROSITE" id="PS00061">
    <property type="entry name" value="ADH_SHORT"/>
    <property type="match status" value="1"/>
</dbReference>
<dbReference type="CDD" id="cd05233">
    <property type="entry name" value="SDR_c"/>
    <property type="match status" value="1"/>
</dbReference>
<dbReference type="InterPro" id="IPR002347">
    <property type="entry name" value="SDR_fam"/>
</dbReference>
<evidence type="ECO:0000313" key="5">
    <source>
        <dbReference type="Proteomes" id="UP001316803"/>
    </source>
</evidence>
<dbReference type="EMBL" id="JAKLMC020000018">
    <property type="protein sequence ID" value="KAK5951806.1"/>
    <property type="molecule type" value="Genomic_DNA"/>
</dbReference>
<accession>A0AAN8F5I9</accession>
<comment type="similarity">
    <text evidence="1">Belongs to the short-chain dehydrogenases/reductases (SDR) family.</text>
</comment>
<dbReference type="PANTHER" id="PTHR24321:SF8">
    <property type="entry name" value="ESTRADIOL 17-BETA-DEHYDROGENASE 8-RELATED"/>
    <property type="match status" value="1"/>
</dbReference>
<evidence type="ECO:0000256" key="2">
    <source>
        <dbReference type="ARBA" id="ARBA00022857"/>
    </source>
</evidence>
<dbReference type="Pfam" id="PF13561">
    <property type="entry name" value="adh_short_C2"/>
    <property type="match status" value="1"/>
</dbReference>
<dbReference type="PRINTS" id="PR00080">
    <property type="entry name" value="SDRFAMILY"/>
</dbReference>
<dbReference type="GO" id="GO:0016491">
    <property type="term" value="F:oxidoreductase activity"/>
    <property type="evidence" value="ECO:0007669"/>
    <property type="project" value="UniProtKB-KW"/>
</dbReference>
<dbReference type="Proteomes" id="UP001316803">
    <property type="component" value="Unassembled WGS sequence"/>
</dbReference>
<proteinExistence type="inferred from homology"/>
<dbReference type="FunFam" id="3.40.50.720:FF:000084">
    <property type="entry name" value="Short-chain dehydrogenase reductase"/>
    <property type="match status" value="1"/>
</dbReference>
<comment type="caution">
    <text evidence="4">The sequence shown here is derived from an EMBL/GenBank/DDBJ whole genome shotgun (WGS) entry which is preliminary data.</text>
</comment>
<protein>
    <submittedName>
        <fullName evidence="4">Uncharacterized protein</fullName>
    </submittedName>
</protein>
<organism evidence="4 5">
    <name type="scientific">Knufia fluminis</name>
    <dbReference type="NCBI Taxonomy" id="191047"/>
    <lineage>
        <taxon>Eukaryota</taxon>
        <taxon>Fungi</taxon>
        <taxon>Dikarya</taxon>
        <taxon>Ascomycota</taxon>
        <taxon>Pezizomycotina</taxon>
        <taxon>Eurotiomycetes</taxon>
        <taxon>Chaetothyriomycetidae</taxon>
        <taxon>Chaetothyriales</taxon>
        <taxon>Trichomeriaceae</taxon>
        <taxon>Knufia</taxon>
    </lineage>
</organism>
<dbReference type="PANTHER" id="PTHR24321">
    <property type="entry name" value="DEHYDROGENASES, SHORT CHAIN"/>
    <property type="match status" value="1"/>
</dbReference>
<evidence type="ECO:0000256" key="3">
    <source>
        <dbReference type="ARBA" id="ARBA00023002"/>
    </source>
</evidence>
<keyword evidence="2" id="KW-0521">NADP</keyword>
<keyword evidence="3" id="KW-0560">Oxidoreductase</keyword>
<keyword evidence="5" id="KW-1185">Reference proteome</keyword>
<gene>
    <name evidence="4" type="ORF">OHC33_007098</name>
</gene>
<dbReference type="AlphaFoldDB" id="A0AAN8F5I9"/>
<evidence type="ECO:0000313" key="4">
    <source>
        <dbReference type="EMBL" id="KAK5951806.1"/>
    </source>
</evidence>
<reference evidence="4 5" key="1">
    <citation type="submission" date="2022-12" db="EMBL/GenBank/DDBJ databases">
        <title>Genomic features and morphological characterization of a novel Knufia sp. strain isolated from spacecraft assembly facility.</title>
        <authorList>
            <person name="Teixeira M."/>
            <person name="Chander A.M."/>
            <person name="Stajich J.E."/>
            <person name="Venkateswaran K."/>
        </authorList>
    </citation>
    <scope>NUCLEOTIDE SEQUENCE [LARGE SCALE GENOMIC DNA]</scope>
    <source>
        <strain evidence="4 5">FJI-L2-BK-P2</strain>
    </source>
</reference>
<sequence>MVTYLFPGLHSQHGSMVNNAGIAPEASEPRPVYETSEETFDRTLQVNLRGVFLGCKYGGEQMLKQSSGGGNTGSIVNMASVLAVKGLAGTAAYAASKGAVVALTRTAAMDFAPHQIRCNSILPGFTRTPMISSMTQDREFERVLSEVHPLQRLGEPEEIADTAVFLASDSSRGITGVNLSVDGGLQAQLRLK</sequence>
<dbReference type="InterPro" id="IPR036291">
    <property type="entry name" value="NAD(P)-bd_dom_sf"/>
</dbReference>
<dbReference type="InterPro" id="IPR020904">
    <property type="entry name" value="Sc_DH/Rdtase_CS"/>
</dbReference>
<dbReference type="Gene3D" id="3.40.50.720">
    <property type="entry name" value="NAD(P)-binding Rossmann-like Domain"/>
    <property type="match status" value="1"/>
</dbReference>
<dbReference type="PRINTS" id="PR00081">
    <property type="entry name" value="GDHRDH"/>
</dbReference>
<evidence type="ECO:0000256" key="1">
    <source>
        <dbReference type="ARBA" id="ARBA00006484"/>
    </source>
</evidence>
<dbReference type="SUPFAM" id="SSF51735">
    <property type="entry name" value="NAD(P)-binding Rossmann-fold domains"/>
    <property type="match status" value="1"/>
</dbReference>